<feature type="domain" description="Peptidase C14 caspase" evidence="3">
    <location>
        <begin position="7"/>
        <end position="307"/>
    </location>
</feature>
<proteinExistence type="inferred from homology"/>
<dbReference type="eggNOG" id="KOG1546">
    <property type="taxonomic scope" value="Eukaryota"/>
</dbReference>
<evidence type="ECO:0000259" key="3">
    <source>
        <dbReference type="Pfam" id="PF00656"/>
    </source>
</evidence>
<dbReference type="STRING" id="71139.A0A059DHQ1"/>
<dbReference type="InterPro" id="IPR029030">
    <property type="entry name" value="Caspase-like_dom_sf"/>
</dbReference>
<evidence type="ECO:0000256" key="2">
    <source>
        <dbReference type="SAM" id="MobiDB-lite"/>
    </source>
</evidence>
<dbReference type="AlphaFoldDB" id="A0A059DHQ1"/>
<organism evidence="4">
    <name type="scientific">Eucalyptus grandis</name>
    <name type="common">Flooded gum</name>
    <dbReference type="NCBI Taxonomy" id="71139"/>
    <lineage>
        <taxon>Eukaryota</taxon>
        <taxon>Viridiplantae</taxon>
        <taxon>Streptophyta</taxon>
        <taxon>Embryophyta</taxon>
        <taxon>Tracheophyta</taxon>
        <taxon>Spermatophyta</taxon>
        <taxon>Magnoliopsida</taxon>
        <taxon>eudicotyledons</taxon>
        <taxon>Gunneridae</taxon>
        <taxon>Pentapetalae</taxon>
        <taxon>rosids</taxon>
        <taxon>malvids</taxon>
        <taxon>Myrtales</taxon>
        <taxon>Myrtaceae</taxon>
        <taxon>Myrtoideae</taxon>
        <taxon>Eucalypteae</taxon>
        <taxon>Eucalyptus</taxon>
    </lineage>
</organism>
<accession>A0A059DHQ1</accession>
<name>A0A059DHQ1_EUCGR</name>
<reference evidence="4" key="1">
    <citation type="submission" date="2013-07" db="EMBL/GenBank/DDBJ databases">
        <title>The genome of Eucalyptus grandis.</title>
        <authorList>
            <person name="Schmutz J."/>
            <person name="Hayes R."/>
            <person name="Myburg A."/>
            <person name="Tuskan G."/>
            <person name="Grattapaglia D."/>
            <person name="Rokhsar D.S."/>
        </authorList>
    </citation>
    <scope>NUCLEOTIDE SEQUENCE</scope>
    <source>
        <tissue evidence="4">Leaf extractions</tissue>
    </source>
</reference>
<protein>
    <recommendedName>
        <fullName evidence="3">Peptidase C14 caspase domain-containing protein</fullName>
    </recommendedName>
</protein>
<dbReference type="OMA" id="FDSQHIE"/>
<evidence type="ECO:0000313" key="4">
    <source>
        <dbReference type="EMBL" id="KCW89969.1"/>
    </source>
</evidence>
<dbReference type="InterPro" id="IPR011600">
    <property type="entry name" value="Pept_C14_caspase"/>
</dbReference>
<sequence>MEKGKKRSAVLVGCNYQGTQYELHGCINDVRAMRETLVGRFGFEEGRVEVLTDEPGSPVMPTGANIMAALGRMVDRAEPGDVLFFHYSGHGTRIPSPRPVFPFKKDEAIVPCDFNLITDVDFRHLVNRLPKGATLTILSDSCHSGGLIDKEKEQVGPSAAPAHRGPGGGTSPSSSAAPKHIPFQDLLQHLSSLTNIITSDVGTHLLESFGAEASLRFRLPPLEAASFDPLKPDEGILLSGCQADETSADMSPPAAEGGKAFGAFSDAVQTVLRESEREQLSNREVVVRAREVLRKQGFEQHPCLYCSDENADAGFLGLHGGEEDGVPC</sequence>
<dbReference type="GO" id="GO:0004197">
    <property type="term" value="F:cysteine-type endopeptidase activity"/>
    <property type="evidence" value="ECO:0000318"/>
    <property type="project" value="GO_Central"/>
</dbReference>
<dbReference type="KEGG" id="egr:104443599"/>
<dbReference type="OrthoDB" id="3223806at2759"/>
<evidence type="ECO:0000256" key="1">
    <source>
        <dbReference type="ARBA" id="ARBA00009005"/>
    </source>
</evidence>
<dbReference type="Gramene" id="KCW89969">
    <property type="protein sequence ID" value="KCW89969"/>
    <property type="gene ID" value="EUGRSUZ_A02174"/>
</dbReference>
<dbReference type="GO" id="GO:0005737">
    <property type="term" value="C:cytoplasm"/>
    <property type="evidence" value="ECO:0000318"/>
    <property type="project" value="GO_Central"/>
</dbReference>
<feature type="region of interest" description="Disordered" evidence="2">
    <location>
        <begin position="153"/>
        <end position="179"/>
    </location>
</feature>
<dbReference type="SUPFAM" id="SSF52129">
    <property type="entry name" value="Caspase-like"/>
    <property type="match status" value="1"/>
</dbReference>
<dbReference type="InParanoid" id="A0A059DHQ1"/>
<dbReference type="MEROPS" id="C14.034"/>
<comment type="similarity">
    <text evidence="1">Belongs to the peptidase C14B family.</text>
</comment>
<dbReference type="PANTHER" id="PTHR48104">
    <property type="entry name" value="METACASPASE-4"/>
    <property type="match status" value="1"/>
</dbReference>
<dbReference type="Pfam" id="PF00656">
    <property type="entry name" value="Peptidase_C14"/>
    <property type="match status" value="1"/>
</dbReference>
<dbReference type="GO" id="GO:0006508">
    <property type="term" value="P:proteolysis"/>
    <property type="evidence" value="ECO:0000318"/>
    <property type="project" value="GO_Central"/>
</dbReference>
<dbReference type="PANTHER" id="PTHR48104:SF7">
    <property type="entry name" value="METACASPASE-9"/>
    <property type="match status" value="1"/>
</dbReference>
<dbReference type="GO" id="GO:0048046">
    <property type="term" value="C:apoplast"/>
    <property type="evidence" value="ECO:0007669"/>
    <property type="project" value="EnsemblPlants"/>
</dbReference>
<dbReference type="Gene3D" id="3.40.50.12660">
    <property type="match status" value="2"/>
</dbReference>
<dbReference type="InterPro" id="IPR050452">
    <property type="entry name" value="Metacaspase"/>
</dbReference>
<dbReference type="FunCoup" id="A0A059DHQ1">
    <property type="interactions" value="42"/>
</dbReference>
<dbReference type="EMBL" id="KK198753">
    <property type="protein sequence ID" value="KCW89969.1"/>
    <property type="molecule type" value="Genomic_DNA"/>
</dbReference>
<gene>
    <name evidence="4" type="ORF">EUGRSUZ_A02174</name>
</gene>